<sequence length="114" mass="12631">PTPEPVPSPPSPQPLLQPTAPSHTLNPSSLAPAWSPHPPAVPVTFEEVAVYLTTEEWKELKDWQRELYQDVMKENYELVTSVGKEPFIGAVALSATQGWLRSLLSWDVGRTCPD</sequence>
<feature type="region of interest" description="Disordered" evidence="1">
    <location>
        <begin position="1"/>
        <end position="37"/>
    </location>
</feature>
<protein>
    <recommendedName>
        <fullName evidence="2">KRAB domain-containing protein</fullName>
    </recommendedName>
</protein>
<dbReference type="AlphaFoldDB" id="A0A8C3FRH2"/>
<evidence type="ECO:0000259" key="2">
    <source>
        <dbReference type="PROSITE" id="PS50805"/>
    </source>
</evidence>
<accession>A0A8C3FRH2</accession>
<dbReference type="Proteomes" id="UP000694380">
    <property type="component" value="Unplaced"/>
</dbReference>
<dbReference type="Pfam" id="PF01352">
    <property type="entry name" value="KRAB"/>
    <property type="match status" value="1"/>
</dbReference>
<dbReference type="PANTHER" id="PTHR23232:SF133">
    <property type="entry name" value="RIKEN CDNA 1700020N01 GENE"/>
    <property type="match status" value="1"/>
</dbReference>
<dbReference type="GO" id="GO:0006355">
    <property type="term" value="P:regulation of DNA-templated transcription"/>
    <property type="evidence" value="ECO:0007669"/>
    <property type="project" value="InterPro"/>
</dbReference>
<name>A0A8C3FRH2_CHRPI</name>
<organism evidence="3 4">
    <name type="scientific">Chrysemys picta bellii</name>
    <name type="common">Western painted turtle</name>
    <name type="synonym">Emys bellii</name>
    <dbReference type="NCBI Taxonomy" id="8478"/>
    <lineage>
        <taxon>Eukaryota</taxon>
        <taxon>Metazoa</taxon>
        <taxon>Chordata</taxon>
        <taxon>Craniata</taxon>
        <taxon>Vertebrata</taxon>
        <taxon>Euteleostomi</taxon>
        <taxon>Archelosauria</taxon>
        <taxon>Testudinata</taxon>
        <taxon>Testudines</taxon>
        <taxon>Cryptodira</taxon>
        <taxon>Durocryptodira</taxon>
        <taxon>Testudinoidea</taxon>
        <taxon>Emydidae</taxon>
        <taxon>Chrysemys</taxon>
    </lineage>
</organism>
<dbReference type="InterPro" id="IPR001909">
    <property type="entry name" value="KRAB"/>
</dbReference>
<dbReference type="Ensembl" id="ENSCPBT00000015577.1">
    <property type="protein sequence ID" value="ENSCPBP00000013111.1"/>
    <property type="gene ID" value="ENSCPBG00000009845.1"/>
</dbReference>
<evidence type="ECO:0000313" key="4">
    <source>
        <dbReference type="Proteomes" id="UP000694380"/>
    </source>
</evidence>
<dbReference type="GeneTree" id="ENSGT01030000235032"/>
<dbReference type="SUPFAM" id="SSF109640">
    <property type="entry name" value="KRAB domain (Kruppel-associated box)"/>
    <property type="match status" value="1"/>
</dbReference>
<evidence type="ECO:0000313" key="3">
    <source>
        <dbReference type="Ensembl" id="ENSCPBP00000013111.1"/>
    </source>
</evidence>
<reference evidence="3" key="2">
    <citation type="submission" date="2025-09" db="UniProtKB">
        <authorList>
            <consortium name="Ensembl"/>
        </authorList>
    </citation>
    <scope>IDENTIFICATION</scope>
</reference>
<dbReference type="CDD" id="cd07765">
    <property type="entry name" value="KRAB_A-box"/>
    <property type="match status" value="1"/>
</dbReference>
<proteinExistence type="predicted"/>
<reference evidence="3" key="1">
    <citation type="submission" date="2025-08" db="UniProtKB">
        <authorList>
            <consortium name="Ensembl"/>
        </authorList>
    </citation>
    <scope>IDENTIFICATION</scope>
</reference>
<feature type="domain" description="KRAB" evidence="2">
    <location>
        <begin position="43"/>
        <end position="114"/>
    </location>
</feature>
<dbReference type="PANTHER" id="PTHR23232">
    <property type="entry name" value="KRAB DOMAIN C2H2 ZINC FINGER"/>
    <property type="match status" value="1"/>
</dbReference>
<dbReference type="PROSITE" id="PS50805">
    <property type="entry name" value="KRAB"/>
    <property type="match status" value="1"/>
</dbReference>
<feature type="compositionally biased region" description="Pro residues" evidence="1">
    <location>
        <begin position="1"/>
        <end position="15"/>
    </location>
</feature>
<keyword evidence="4" id="KW-1185">Reference proteome</keyword>
<evidence type="ECO:0000256" key="1">
    <source>
        <dbReference type="SAM" id="MobiDB-lite"/>
    </source>
</evidence>
<dbReference type="InterPro" id="IPR050169">
    <property type="entry name" value="Krueppel_C2H2_ZnF"/>
</dbReference>
<dbReference type="SMART" id="SM00349">
    <property type="entry name" value="KRAB"/>
    <property type="match status" value="1"/>
</dbReference>
<dbReference type="InterPro" id="IPR036051">
    <property type="entry name" value="KRAB_dom_sf"/>
</dbReference>
<dbReference type="Gene3D" id="6.10.140.140">
    <property type="match status" value="1"/>
</dbReference>